<reference evidence="6 7" key="1">
    <citation type="submission" date="2021-03" db="EMBL/GenBank/DDBJ databases">
        <title>Sequencing the genomes of 1000 actinobacteria strains.</title>
        <authorList>
            <person name="Klenk H.-P."/>
        </authorList>
    </citation>
    <scope>NUCLEOTIDE SEQUENCE [LARGE SCALE GENOMIC DNA]</scope>
    <source>
        <strain evidence="6 7">DSM 16005</strain>
    </source>
</reference>
<dbReference type="SUPFAM" id="SSF53649">
    <property type="entry name" value="Alkaline phosphatase-like"/>
    <property type="match status" value="1"/>
</dbReference>
<keyword evidence="2" id="KW-0479">Metal-binding</keyword>
<organism evidence="6 7">
    <name type="scientific">Arthrobacter stackebrandtii</name>
    <dbReference type="NCBI Taxonomy" id="272161"/>
    <lineage>
        <taxon>Bacteria</taxon>
        <taxon>Bacillati</taxon>
        <taxon>Actinomycetota</taxon>
        <taxon>Actinomycetes</taxon>
        <taxon>Micrococcales</taxon>
        <taxon>Micrococcaceae</taxon>
        <taxon>Arthrobacter</taxon>
    </lineage>
</organism>
<evidence type="ECO:0000259" key="5">
    <source>
        <dbReference type="Pfam" id="PF00884"/>
    </source>
</evidence>
<name>A0ABS4YT07_9MICC</name>
<dbReference type="RefSeq" id="WP_209677376.1">
    <property type="nucleotide sequence ID" value="NZ_JAGIOI010000001.1"/>
</dbReference>
<evidence type="ECO:0000256" key="3">
    <source>
        <dbReference type="ARBA" id="ARBA00022801"/>
    </source>
</evidence>
<dbReference type="Gene3D" id="3.30.1120.10">
    <property type="match status" value="1"/>
</dbReference>
<protein>
    <submittedName>
        <fullName evidence="6">Arylsulfatase A-like enzyme</fullName>
    </submittedName>
</protein>
<gene>
    <name evidence="6" type="ORF">JOF48_000720</name>
</gene>
<evidence type="ECO:0000256" key="1">
    <source>
        <dbReference type="ARBA" id="ARBA00008779"/>
    </source>
</evidence>
<dbReference type="CDD" id="cd16034">
    <property type="entry name" value="sulfatase_like"/>
    <property type="match status" value="1"/>
</dbReference>
<comment type="similarity">
    <text evidence="1">Belongs to the sulfatase family.</text>
</comment>
<dbReference type="PANTHER" id="PTHR42693">
    <property type="entry name" value="ARYLSULFATASE FAMILY MEMBER"/>
    <property type="match status" value="1"/>
</dbReference>
<dbReference type="InterPro" id="IPR050738">
    <property type="entry name" value="Sulfatase"/>
</dbReference>
<dbReference type="EMBL" id="JAGIOI010000001">
    <property type="protein sequence ID" value="MBP2411921.1"/>
    <property type="molecule type" value="Genomic_DNA"/>
</dbReference>
<dbReference type="PROSITE" id="PS00149">
    <property type="entry name" value="SULFATASE_2"/>
    <property type="match status" value="1"/>
</dbReference>
<feature type="domain" description="Sulfatase N-terminal" evidence="5">
    <location>
        <begin position="4"/>
        <end position="351"/>
    </location>
</feature>
<accession>A0ABS4YT07</accession>
<evidence type="ECO:0000313" key="7">
    <source>
        <dbReference type="Proteomes" id="UP000711614"/>
    </source>
</evidence>
<dbReference type="InterPro" id="IPR017850">
    <property type="entry name" value="Alkaline_phosphatase_core_sf"/>
</dbReference>
<dbReference type="InterPro" id="IPR024607">
    <property type="entry name" value="Sulfatase_CS"/>
</dbReference>
<dbReference type="Pfam" id="PF00884">
    <property type="entry name" value="Sulfatase"/>
    <property type="match status" value="1"/>
</dbReference>
<proteinExistence type="inferred from homology"/>
<dbReference type="InterPro" id="IPR000917">
    <property type="entry name" value="Sulfatase_N"/>
</dbReference>
<evidence type="ECO:0000256" key="4">
    <source>
        <dbReference type="ARBA" id="ARBA00022837"/>
    </source>
</evidence>
<evidence type="ECO:0000256" key="2">
    <source>
        <dbReference type="ARBA" id="ARBA00022723"/>
    </source>
</evidence>
<keyword evidence="4" id="KW-0106">Calcium</keyword>
<dbReference type="Gene3D" id="3.40.720.10">
    <property type="entry name" value="Alkaline Phosphatase, subunit A"/>
    <property type="match status" value="1"/>
</dbReference>
<dbReference type="PANTHER" id="PTHR42693:SF53">
    <property type="entry name" value="ENDO-4-O-SULFATASE"/>
    <property type="match status" value="1"/>
</dbReference>
<keyword evidence="7" id="KW-1185">Reference proteome</keyword>
<dbReference type="Proteomes" id="UP000711614">
    <property type="component" value="Unassembled WGS sequence"/>
</dbReference>
<sequence length="486" mass="52105">MPAPNLLFIVADQFRAMCLEPGGDPVSTPFLDAMASDGVSLTNAVSSYPVCSPHRAMMMSGQYPEANGVTHNVNSETAEWGVGLRPDAPSWAAVLRDAGYNTGYIGKWHLEAPVPEDAIHGAGPLEDGRYWDAWSPPDRRHGFDYWYSYGCCDEHLTPHYWTSNAARHQRSNVTGWSAAHETDVAIEFLKQASGKGSNGADPTPFALAVSWNPPHQPFDQLPPDYDTSYASLAPEVLLNRPNVELHTDVGREAAAIAPLYYAAVTAIDAQVGRLLQTLDELGLAQDTLVIFTSDHGQQMGSHGLLYKNVPYEESMRIPFVLRWSGRLEASAAENAGISSIDIAPTILGLLGRGADVPSAMAGRDLSPALLARGEPARMGDAAGSHGAPSSLYFYYPRNKGDVDIRGLRTATGKIIARFNAQDGLSTAVYDLVNDPFELHNIADPHMVRAMARELAAALAAAGQTWTGAAALAALAEPAETNMGVQA</sequence>
<evidence type="ECO:0000313" key="6">
    <source>
        <dbReference type="EMBL" id="MBP2411921.1"/>
    </source>
</evidence>
<keyword evidence="3" id="KW-0378">Hydrolase</keyword>
<comment type="caution">
    <text evidence="6">The sequence shown here is derived from an EMBL/GenBank/DDBJ whole genome shotgun (WGS) entry which is preliminary data.</text>
</comment>